<feature type="region of interest" description="Disordered" evidence="2">
    <location>
        <begin position="1"/>
        <end position="36"/>
    </location>
</feature>
<evidence type="ECO:0000313" key="5">
    <source>
        <dbReference type="Proteomes" id="UP000246964"/>
    </source>
</evidence>
<keyword evidence="3" id="KW-0472">Membrane</keyword>
<keyword evidence="3" id="KW-0812">Transmembrane</keyword>
<evidence type="ECO:0000256" key="3">
    <source>
        <dbReference type="SAM" id="Phobius"/>
    </source>
</evidence>
<dbReference type="Proteomes" id="UP000246964">
    <property type="component" value="Unassembled WGS sequence"/>
</dbReference>
<name>A0A317Q8A9_9GAMM</name>
<feature type="compositionally biased region" description="Polar residues" evidence="2">
    <location>
        <begin position="21"/>
        <end position="33"/>
    </location>
</feature>
<feature type="transmembrane region" description="Helical" evidence="3">
    <location>
        <begin position="40"/>
        <end position="60"/>
    </location>
</feature>
<keyword evidence="1" id="KW-0175">Coiled coil</keyword>
<gene>
    <name evidence="4" type="ORF">DET45_11463</name>
</gene>
<evidence type="ECO:0000256" key="2">
    <source>
        <dbReference type="SAM" id="MobiDB-lite"/>
    </source>
</evidence>
<organism evidence="4 5">
    <name type="scientific">Pseudidiomarina maritima</name>
    <dbReference type="NCBI Taxonomy" id="519453"/>
    <lineage>
        <taxon>Bacteria</taxon>
        <taxon>Pseudomonadati</taxon>
        <taxon>Pseudomonadota</taxon>
        <taxon>Gammaproteobacteria</taxon>
        <taxon>Alteromonadales</taxon>
        <taxon>Idiomarinaceae</taxon>
        <taxon>Pseudidiomarina</taxon>
    </lineage>
</organism>
<reference evidence="4 5" key="1">
    <citation type="submission" date="2018-05" db="EMBL/GenBank/DDBJ databases">
        <title>Freshwater and sediment microbial communities from various areas in North America, analyzing microbe dynamics in response to fracking.</title>
        <authorList>
            <person name="Lamendella R."/>
        </authorList>
    </citation>
    <scope>NUCLEOTIDE SEQUENCE [LARGE SCALE GENOMIC DNA]</scope>
    <source>
        <strain evidence="4 5">125B1</strain>
    </source>
</reference>
<comment type="caution">
    <text evidence="4">The sequence shown here is derived from an EMBL/GenBank/DDBJ whole genome shotgun (WGS) entry which is preliminary data.</text>
</comment>
<proteinExistence type="predicted"/>
<feature type="compositionally biased region" description="Basic and acidic residues" evidence="2">
    <location>
        <begin position="1"/>
        <end position="11"/>
    </location>
</feature>
<sequence length="383" mass="42352">MTPTKSTKDNDAAAEIDSPTDIDSATETTTPMSKSRRGGMGWLVAVLVLAAAGAALWYGYQVVVLKQAQQLHELTRQYSTLEQQFSQLQQDLKSQNDTFKATVDEQIQQSNRGLQRVLNEQADLLESNQMAVRSVQAELAQLDITQQSSWRIFEARALAERAASKLWIEQDIAAAVELLKLADSHLRALSNPAHQAVRQALADDILRLSSLPAQQSESITLTLGSLRNQLQHSHWYQQPTPGVSNSVNEAAASGWQRFKQSFTALMDKLIRVQRRDTPVQPLIADTYFTASKERVLLQLQLAQQAALSGSQQVFEQALATAIEQLTTITEISDNADIEPILEQLMTLQEAKLQPELPAQLPAVALLSRLAEQYAVGQTAEEDL</sequence>
<dbReference type="AlphaFoldDB" id="A0A317Q8A9"/>
<dbReference type="PANTHER" id="PTHR38043:SF1">
    <property type="entry name" value="PROTEIN HEMX"/>
    <property type="match status" value="1"/>
</dbReference>
<dbReference type="Pfam" id="PF04375">
    <property type="entry name" value="HemX"/>
    <property type="match status" value="1"/>
</dbReference>
<accession>A0A317Q8A9</accession>
<keyword evidence="3" id="KW-1133">Transmembrane helix</keyword>
<keyword evidence="5" id="KW-1185">Reference proteome</keyword>
<feature type="coiled-coil region" evidence="1">
    <location>
        <begin position="64"/>
        <end position="98"/>
    </location>
</feature>
<dbReference type="EMBL" id="QGTT01000014">
    <property type="protein sequence ID" value="PWW10482.1"/>
    <property type="molecule type" value="Genomic_DNA"/>
</dbReference>
<dbReference type="InterPro" id="IPR007470">
    <property type="entry name" value="HemX"/>
</dbReference>
<dbReference type="RefSeq" id="WP_110076482.1">
    <property type="nucleotide sequence ID" value="NZ_QGTT01000014.1"/>
</dbReference>
<protein>
    <submittedName>
        <fullName evidence="4">Uncharacterized protein HemX</fullName>
    </submittedName>
</protein>
<evidence type="ECO:0000313" key="4">
    <source>
        <dbReference type="EMBL" id="PWW10482.1"/>
    </source>
</evidence>
<dbReference type="PANTHER" id="PTHR38043">
    <property type="entry name" value="PROTEIN HEMX"/>
    <property type="match status" value="1"/>
</dbReference>
<dbReference type="OrthoDB" id="6236297at2"/>
<evidence type="ECO:0000256" key="1">
    <source>
        <dbReference type="SAM" id="Coils"/>
    </source>
</evidence>